<keyword evidence="8" id="KW-0560">Oxidoreductase</keyword>
<dbReference type="OrthoDB" id="958254at2759"/>
<dbReference type="Proteomes" id="UP001046870">
    <property type="component" value="Chromosome 2"/>
</dbReference>
<keyword evidence="8" id="KW-0676">Redox-active center</keyword>
<dbReference type="Pfam" id="PF03227">
    <property type="entry name" value="GILT"/>
    <property type="match status" value="1"/>
</dbReference>
<keyword evidence="4 8" id="KW-0732">Signal</keyword>
<evidence type="ECO:0000256" key="9">
    <source>
        <dbReference type="SAM" id="SignalP"/>
    </source>
</evidence>
<evidence type="ECO:0000256" key="4">
    <source>
        <dbReference type="ARBA" id="ARBA00022729"/>
    </source>
</evidence>
<evidence type="ECO:0000256" key="5">
    <source>
        <dbReference type="ARBA" id="ARBA00023157"/>
    </source>
</evidence>
<feature type="signal peptide" evidence="9">
    <location>
        <begin position="1"/>
        <end position="21"/>
    </location>
</feature>
<evidence type="ECO:0000256" key="7">
    <source>
        <dbReference type="ARBA" id="ARBA00059163"/>
    </source>
</evidence>
<keyword evidence="3 8" id="KW-0964">Secreted</keyword>
<keyword evidence="5 8" id="KW-1015">Disulfide bond</keyword>
<keyword evidence="12" id="KW-1185">Reference proteome</keyword>
<evidence type="ECO:0000313" key="12">
    <source>
        <dbReference type="Proteomes" id="UP001046870"/>
    </source>
</evidence>
<comment type="function">
    <text evidence="8">Lysosomal thiol reductase that can reduce protein disulfide bonds. Facilitates the complete unfolding of proteins destined for lysosomal degradation. Plays an important role in antigen processing.</text>
</comment>
<evidence type="ECO:0000256" key="6">
    <source>
        <dbReference type="ARBA" id="ARBA00023180"/>
    </source>
</evidence>
<dbReference type="InterPro" id="IPR004911">
    <property type="entry name" value="Interferon-induced_GILT"/>
</dbReference>
<sequence length="258" mass="28734">MKAYTLIVCAIICLTSEKCYGKSKPKPSCQYPPSQWCKTLEIAIECKVQKQCLELNATKPDPADPKVVVGLYYESLCPGCRGFLVRQLFPTWVMLMDIMDVELVPFGNAQEQQHGGKYEFLCQHGDEECQGNMIETCIMNVTEDAAFPIIFCMESSSNVLSAAQPCLQLYAPSVKWETIMSCVKGDVGNKLMHMNALKTNALKPPHEYVPWVTINGEHTEDLQDKAMSSLFSLVCSMYKGGKPPACTGALKKLDRSYC</sequence>
<comment type="function">
    <text evidence="7">Lysosomal thiol reductase that can reduce protein disulfide bonds. May facilitate the complete unfolding of proteins destined for lysosomal degradation. Plays an important role in antigen processing. Facilitates the generation of MHC class II-restricted epitodes from disulfide bond-containing antigen by the endocytic reduction of disulfide bonds. Also facilitates MHC class I-restricted recognition of exogenous antigens containing disulfide bonds by CD8+ T-cells or crosspresentation.</text>
</comment>
<dbReference type="InterPro" id="IPR003119">
    <property type="entry name" value="SAP_A"/>
</dbReference>
<evidence type="ECO:0000259" key="10">
    <source>
        <dbReference type="PROSITE" id="PS51110"/>
    </source>
</evidence>
<organism evidence="11 12">
    <name type="scientific">Megalops atlanticus</name>
    <name type="common">Tarpon</name>
    <name type="synonym">Clupea gigantea</name>
    <dbReference type="NCBI Taxonomy" id="7932"/>
    <lineage>
        <taxon>Eukaryota</taxon>
        <taxon>Metazoa</taxon>
        <taxon>Chordata</taxon>
        <taxon>Craniata</taxon>
        <taxon>Vertebrata</taxon>
        <taxon>Euteleostomi</taxon>
        <taxon>Actinopterygii</taxon>
        <taxon>Neopterygii</taxon>
        <taxon>Teleostei</taxon>
        <taxon>Elopiformes</taxon>
        <taxon>Megalopidae</taxon>
        <taxon>Megalops</taxon>
    </lineage>
</organism>
<keyword evidence="8" id="KW-0391">Immunity</keyword>
<dbReference type="PROSITE" id="PS51110">
    <property type="entry name" value="SAP_A"/>
    <property type="match status" value="1"/>
</dbReference>
<proteinExistence type="inferred from homology"/>
<dbReference type="GO" id="GO:0016671">
    <property type="term" value="F:oxidoreductase activity, acting on a sulfur group of donors, disulfide as acceptor"/>
    <property type="evidence" value="ECO:0007669"/>
    <property type="project" value="UniProtKB-UniRule"/>
</dbReference>
<accession>A0A9D3TJU5</accession>
<dbReference type="AlphaFoldDB" id="A0A9D3TJU5"/>
<dbReference type="PANTHER" id="PTHR13234">
    <property type="entry name" value="GAMMA-INTERFERON INDUCIBLE LYSOSOMAL THIOL REDUCTASE GILT"/>
    <property type="match status" value="1"/>
</dbReference>
<keyword evidence="6 8" id="KW-0325">Glycoprotein</keyword>
<dbReference type="GO" id="GO:0002376">
    <property type="term" value="P:immune system process"/>
    <property type="evidence" value="ECO:0007669"/>
    <property type="project" value="UniProtKB-KW"/>
</dbReference>
<keyword evidence="8" id="KW-0458">Lysosome</keyword>
<dbReference type="GO" id="GO:0005576">
    <property type="term" value="C:extracellular region"/>
    <property type="evidence" value="ECO:0007669"/>
    <property type="project" value="UniProtKB-SubCell"/>
</dbReference>
<comment type="subcellular location">
    <subcellularLocation>
        <location evidence="8">Secreted</location>
    </subcellularLocation>
    <subcellularLocation>
        <location evidence="8">Lysosome</location>
    </subcellularLocation>
</comment>
<evidence type="ECO:0000256" key="1">
    <source>
        <dbReference type="ARBA" id="ARBA00005679"/>
    </source>
</evidence>
<dbReference type="GO" id="GO:0005764">
    <property type="term" value="C:lysosome"/>
    <property type="evidence" value="ECO:0007669"/>
    <property type="project" value="UniProtKB-SubCell"/>
</dbReference>
<comment type="caution">
    <text evidence="11">The sequence shown here is derived from an EMBL/GenBank/DDBJ whole genome shotgun (WGS) entry which is preliminary data.</text>
</comment>
<dbReference type="EMBL" id="JAFDVH010000002">
    <property type="protein sequence ID" value="KAG7487894.1"/>
    <property type="molecule type" value="Genomic_DNA"/>
</dbReference>
<name>A0A9D3TJU5_MEGAT</name>
<protein>
    <recommendedName>
        <fullName evidence="8">Gamma-interferon-inducible lysosomal thiol reductase</fullName>
        <ecNumber evidence="8">1.8.-.-</ecNumber>
    </recommendedName>
    <alternativeName>
        <fullName evidence="8">Gamma-interferon-inducible protein IP-30</fullName>
    </alternativeName>
</protein>
<dbReference type="EC" id="1.8.-.-" evidence="8"/>
<feature type="domain" description="Saposin A-type" evidence="10">
    <location>
        <begin position="22"/>
        <end position="62"/>
    </location>
</feature>
<evidence type="ECO:0000256" key="3">
    <source>
        <dbReference type="ARBA" id="ARBA00022525"/>
    </source>
</evidence>
<gene>
    <name evidence="11" type="ORF">MATL_G00028180</name>
</gene>
<evidence type="ECO:0000256" key="8">
    <source>
        <dbReference type="RuleBase" id="RU369109"/>
    </source>
</evidence>
<comment type="subunit">
    <text evidence="2 8">Dimer; disulfide-linked.</text>
</comment>
<evidence type="ECO:0000256" key="2">
    <source>
        <dbReference type="ARBA" id="ARBA00011615"/>
    </source>
</evidence>
<reference evidence="11" key="1">
    <citation type="submission" date="2021-01" db="EMBL/GenBank/DDBJ databases">
        <authorList>
            <person name="Zahm M."/>
            <person name="Roques C."/>
            <person name="Cabau C."/>
            <person name="Klopp C."/>
            <person name="Donnadieu C."/>
            <person name="Jouanno E."/>
            <person name="Lampietro C."/>
            <person name="Louis A."/>
            <person name="Herpin A."/>
            <person name="Echchiki A."/>
            <person name="Berthelot C."/>
            <person name="Parey E."/>
            <person name="Roest-Crollius H."/>
            <person name="Braasch I."/>
            <person name="Postlethwait J."/>
            <person name="Bobe J."/>
            <person name="Montfort J."/>
            <person name="Bouchez O."/>
            <person name="Begum T."/>
            <person name="Mejri S."/>
            <person name="Adams A."/>
            <person name="Chen W.-J."/>
            <person name="Guiguen Y."/>
        </authorList>
    </citation>
    <scope>NUCLEOTIDE SEQUENCE</scope>
    <source>
        <strain evidence="11">YG-15Mar2019-1</strain>
        <tissue evidence="11">Brain</tissue>
    </source>
</reference>
<dbReference type="PANTHER" id="PTHR13234:SF8">
    <property type="entry name" value="GAMMA-INTERFERON-INDUCIBLE LYSOSOMAL THIOL REDUCTASE"/>
    <property type="match status" value="1"/>
</dbReference>
<feature type="chain" id="PRO_5038735632" description="Gamma-interferon-inducible lysosomal thiol reductase" evidence="9">
    <location>
        <begin position="22"/>
        <end position="258"/>
    </location>
</feature>
<evidence type="ECO:0000313" key="11">
    <source>
        <dbReference type="EMBL" id="KAG7487894.1"/>
    </source>
</evidence>
<comment type="similarity">
    <text evidence="1 8">Belongs to the GILT family.</text>
</comment>